<dbReference type="RefSeq" id="WP_097018271.1">
    <property type="nucleotide sequence ID" value="NZ_OBDZ01000016.1"/>
</dbReference>
<evidence type="ECO:0000313" key="2">
    <source>
        <dbReference type="EMBL" id="SNY32826.1"/>
    </source>
</evidence>
<dbReference type="InterPro" id="IPR014259">
    <property type="entry name" value="Sulphite_reductase_A"/>
</dbReference>
<feature type="domain" description="4Fe-4S ferredoxin-type" evidence="1">
    <location>
        <begin position="298"/>
        <end position="327"/>
    </location>
</feature>
<evidence type="ECO:0000259" key="1">
    <source>
        <dbReference type="PROSITE" id="PS51379"/>
    </source>
</evidence>
<proteinExistence type="predicted"/>
<gene>
    <name evidence="2" type="ORF">SAMN06265827_11681</name>
</gene>
<protein>
    <submittedName>
        <fullName evidence="2">Anaerobic sulfite reductase subunit A</fullName>
    </submittedName>
</protein>
<dbReference type="PANTHER" id="PTHR40447">
    <property type="entry name" value="ANAEROBIC SULFITE REDUCTASE SUBUNIT A"/>
    <property type="match status" value="1"/>
</dbReference>
<dbReference type="Pfam" id="PF17179">
    <property type="entry name" value="Fer4_22"/>
    <property type="match status" value="1"/>
</dbReference>
<evidence type="ECO:0000313" key="3">
    <source>
        <dbReference type="Proteomes" id="UP000219573"/>
    </source>
</evidence>
<dbReference type="PROSITE" id="PS51379">
    <property type="entry name" value="4FE4S_FER_2"/>
    <property type="match status" value="2"/>
</dbReference>
<dbReference type="Proteomes" id="UP000219573">
    <property type="component" value="Unassembled WGS sequence"/>
</dbReference>
<accession>A0A285HDB2</accession>
<reference evidence="3" key="1">
    <citation type="submission" date="2017-09" db="EMBL/GenBank/DDBJ databases">
        <authorList>
            <person name="Varghese N."/>
            <person name="Submissions S."/>
        </authorList>
    </citation>
    <scope>NUCLEOTIDE SEQUENCE [LARGE SCALE GENOMIC DNA]</scope>
    <source>
        <strain evidence="3">MSL47</strain>
    </source>
</reference>
<dbReference type="SUPFAM" id="SSF46548">
    <property type="entry name" value="alpha-helical ferredoxin"/>
    <property type="match status" value="1"/>
</dbReference>
<name>A0A285HDB2_9FIRM</name>
<dbReference type="NCBIfam" id="TIGR02910">
    <property type="entry name" value="sulfite_red_A"/>
    <property type="match status" value="1"/>
</dbReference>
<feature type="domain" description="4Fe-4S ferredoxin-type" evidence="1">
    <location>
        <begin position="216"/>
        <end position="247"/>
    </location>
</feature>
<dbReference type="PANTHER" id="PTHR40447:SF1">
    <property type="entry name" value="ANAEROBIC SULFITE REDUCTASE SUBUNIT A"/>
    <property type="match status" value="1"/>
</dbReference>
<dbReference type="OrthoDB" id="9796486at2"/>
<organism evidence="2 3">
    <name type="scientific">Orenia metallireducens</name>
    <dbReference type="NCBI Taxonomy" id="1413210"/>
    <lineage>
        <taxon>Bacteria</taxon>
        <taxon>Bacillati</taxon>
        <taxon>Bacillota</taxon>
        <taxon>Clostridia</taxon>
        <taxon>Halanaerobiales</taxon>
        <taxon>Halobacteroidaceae</taxon>
        <taxon>Orenia</taxon>
    </lineage>
</organism>
<sequence length="343" mass="40406">MSYAVSIEKMDKVLKELKKKYRVYAPIRFEKRGRYSDTDLIRYAEIDSVKDVVYNEKSDFSPKEVIHPITQTLFHFTEYEYRESQIDDKEILIFAHPCDINGIKRLDTIFLENGNNEDVYYKRLRDKVKFVLMECQEDWDTCFCISMGSNQTDDYSLAIKFGEDQLSVEVKDNEFEGFFASEEEIDFTYKFVTANQEEVNLPKIDDKEMLKKVYDLKMWEDYNARCKDCGACTSACVTCSCFTTSDVIYSENGRVGERRRVWASCQHEDFTEMAGGHSFRNTPADRMRFRTLHKVYDYKERFGEEHMCVGCGRCTDRCNQLISFSKTINKLTEEVNRLQKEVN</sequence>
<dbReference type="InterPro" id="IPR017896">
    <property type="entry name" value="4Fe4S_Fe-S-bd"/>
</dbReference>
<keyword evidence="3" id="KW-1185">Reference proteome</keyword>
<dbReference type="AlphaFoldDB" id="A0A285HDB2"/>
<dbReference type="EMBL" id="OBDZ01000016">
    <property type="protein sequence ID" value="SNY32826.1"/>
    <property type="molecule type" value="Genomic_DNA"/>
</dbReference>